<keyword evidence="2" id="KW-1185">Reference proteome</keyword>
<dbReference type="EMBL" id="JAGKQM010000014">
    <property type="protein sequence ID" value="KAH0882664.1"/>
    <property type="molecule type" value="Genomic_DNA"/>
</dbReference>
<reference evidence="1 2" key="1">
    <citation type="submission" date="2021-05" db="EMBL/GenBank/DDBJ databases">
        <title>Genome Assembly of Synthetic Allotetraploid Brassica napus Reveals Homoeologous Exchanges between Subgenomes.</title>
        <authorList>
            <person name="Davis J.T."/>
        </authorList>
    </citation>
    <scope>NUCLEOTIDE SEQUENCE [LARGE SCALE GENOMIC DNA]</scope>
    <source>
        <strain evidence="2">cv. Da-Ae</strain>
        <tissue evidence="1">Seedling</tissue>
    </source>
</reference>
<organism evidence="1 2">
    <name type="scientific">Brassica napus</name>
    <name type="common">Rape</name>
    <dbReference type="NCBI Taxonomy" id="3708"/>
    <lineage>
        <taxon>Eukaryota</taxon>
        <taxon>Viridiplantae</taxon>
        <taxon>Streptophyta</taxon>
        <taxon>Embryophyta</taxon>
        <taxon>Tracheophyta</taxon>
        <taxon>Spermatophyta</taxon>
        <taxon>Magnoliopsida</taxon>
        <taxon>eudicotyledons</taxon>
        <taxon>Gunneridae</taxon>
        <taxon>Pentapetalae</taxon>
        <taxon>rosids</taxon>
        <taxon>malvids</taxon>
        <taxon>Brassicales</taxon>
        <taxon>Brassicaceae</taxon>
        <taxon>Brassiceae</taxon>
        <taxon>Brassica</taxon>
    </lineage>
</organism>
<evidence type="ECO:0000313" key="2">
    <source>
        <dbReference type="Proteomes" id="UP000824890"/>
    </source>
</evidence>
<comment type="caution">
    <text evidence="1">The sequence shown here is derived from an EMBL/GenBank/DDBJ whole genome shotgun (WGS) entry which is preliminary data.</text>
</comment>
<evidence type="ECO:0000313" key="1">
    <source>
        <dbReference type="EMBL" id="KAH0882664.1"/>
    </source>
</evidence>
<proteinExistence type="predicted"/>
<protein>
    <submittedName>
        <fullName evidence="1">Uncharacterized protein</fullName>
    </submittedName>
</protein>
<dbReference type="Proteomes" id="UP000824890">
    <property type="component" value="Unassembled WGS sequence"/>
</dbReference>
<feature type="non-terminal residue" evidence="1">
    <location>
        <position position="1"/>
    </location>
</feature>
<name>A0ABQ7ZR08_BRANA</name>
<gene>
    <name evidence="1" type="ORF">HID58_058760</name>
</gene>
<sequence length="76" mass="8761">PDEITMAIVSVAAEWQLLYNRYYRKPEIYQMGWKHVDLSCNKLRIFNSAGVLLSETVSKHPGVDVLLECLGLMIRH</sequence>
<accession>A0ABQ7ZR08</accession>